<comment type="subcellular location">
    <subcellularLocation>
        <location evidence="2">Vacuole membrane</location>
        <topology evidence="2">Multi-pass membrane protein</topology>
    </subcellularLocation>
</comment>
<keyword evidence="6 9" id="KW-1133">Transmembrane helix</keyword>
<evidence type="ECO:0000256" key="6">
    <source>
        <dbReference type="ARBA" id="ARBA00022989"/>
    </source>
</evidence>
<organism evidence="11 12">
    <name type="scientific">Sandarakinorhabdus cyanobacteriorum</name>
    <dbReference type="NCBI Taxonomy" id="1981098"/>
    <lineage>
        <taxon>Bacteria</taxon>
        <taxon>Pseudomonadati</taxon>
        <taxon>Pseudomonadota</taxon>
        <taxon>Alphaproteobacteria</taxon>
        <taxon>Sphingomonadales</taxon>
        <taxon>Sphingosinicellaceae</taxon>
        <taxon>Sandarakinorhabdus</taxon>
    </lineage>
</organism>
<proteinExistence type="inferred from homology"/>
<feature type="transmembrane region" description="Helical" evidence="9">
    <location>
        <begin position="402"/>
        <end position="425"/>
    </location>
</feature>
<feature type="transmembrane region" description="Helical" evidence="9">
    <location>
        <begin position="363"/>
        <end position="390"/>
    </location>
</feature>
<evidence type="ECO:0000256" key="3">
    <source>
        <dbReference type="ARBA" id="ARBA00010918"/>
    </source>
</evidence>
<comment type="similarity">
    <text evidence="3">Belongs to the peptidase M28 family.</text>
</comment>
<dbReference type="GO" id="GO:0006508">
    <property type="term" value="P:proteolysis"/>
    <property type="evidence" value="ECO:0007669"/>
    <property type="project" value="InterPro"/>
</dbReference>
<feature type="domain" description="Peptidase M28" evidence="10">
    <location>
        <begin position="150"/>
        <end position="337"/>
    </location>
</feature>
<evidence type="ECO:0000259" key="10">
    <source>
        <dbReference type="Pfam" id="PF04389"/>
    </source>
</evidence>
<accession>A0A255Y9V4</accession>
<evidence type="ECO:0000313" key="11">
    <source>
        <dbReference type="EMBL" id="OYQ26006.1"/>
    </source>
</evidence>
<feature type="transmembrane region" description="Helical" evidence="9">
    <location>
        <begin position="494"/>
        <end position="512"/>
    </location>
</feature>
<evidence type="ECO:0000256" key="2">
    <source>
        <dbReference type="ARBA" id="ARBA00004128"/>
    </source>
</evidence>
<evidence type="ECO:0000256" key="4">
    <source>
        <dbReference type="ARBA" id="ARBA00017435"/>
    </source>
</evidence>
<evidence type="ECO:0000256" key="8">
    <source>
        <dbReference type="ARBA" id="ARBA00031512"/>
    </source>
</evidence>
<feature type="transmembrane region" description="Helical" evidence="9">
    <location>
        <begin position="519"/>
        <end position="541"/>
    </location>
</feature>
<evidence type="ECO:0000256" key="7">
    <source>
        <dbReference type="ARBA" id="ARBA00023180"/>
    </source>
</evidence>
<comment type="function">
    <text evidence="1">May be involved in vacuolar sorting and osmoregulation.</text>
</comment>
<dbReference type="AlphaFoldDB" id="A0A255Y9V4"/>
<dbReference type="Gene3D" id="3.40.630.10">
    <property type="entry name" value="Zn peptidases"/>
    <property type="match status" value="1"/>
</dbReference>
<evidence type="ECO:0000256" key="1">
    <source>
        <dbReference type="ARBA" id="ARBA00003273"/>
    </source>
</evidence>
<dbReference type="Pfam" id="PF04389">
    <property type="entry name" value="Peptidase_M28"/>
    <property type="match status" value="1"/>
</dbReference>
<dbReference type="SUPFAM" id="SSF53187">
    <property type="entry name" value="Zn-dependent exopeptidases"/>
    <property type="match status" value="1"/>
</dbReference>
<evidence type="ECO:0000313" key="12">
    <source>
        <dbReference type="Proteomes" id="UP000216991"/>
    </source>
</evidence>
<evidence type="ECO:0000256" key="9">
    <source>
        <dbReference type="SAM" id="Phobius"/>
    </source>
</evidence>
<dbReference type="PANTHER" id="PTHR12147:SF58">
    <property type="entry name" value="VACUOLAR MEMBRANE PROTEASE"/>
    <property type="match status" value="1"/>
</dbReference>
<name>A0A255Y9V4_9SPHN</name>
<dbReference type="GO" id="GO:0008235">
    <property type="term" value="F:metalloexopeptidase activity"/>
    <property type="evidence" value="ECO:0007669"/>
    <property type="project" value="InterPro"/>
</dbReference>
<dbReference type="InterPro" id="IPR045175">
    <property type="entry name" value="M28_fam"/>
</dbReference>
<keyword evidence="12" id="KW-1185">Reference proteome</keyword>
<feature type="transmembrane region" description="Helical" evidence="9">
    <location>
        <begin position="547"/>
        <end position="567"/>
    </location>
</feature>
<evidence type="ECO:0000256" key="5">
    <source>
        <dbReference type="ARBA" id="ARBA00022554"/>
    </source>
</evidence>
<dbReference type="PANTHER" id="PTHR12147">
    <property type="entry name" value="METALLOPEPTIDASE M28 FAMILY MEMBER"/>
    <property type="match status" value="1"/>
</dbReference>
<comment type="caution">
    <text evidence="11">The sequence shown here is derived from an EMBL/GenBank/DDBJ whole genome shotgun (WGS) entry which is preliminary data.</text>
</comment>
<dbReference type="GO" id="GO:0005774">
    <property type="term" value="C:vacuolar membrane"/>
    <property type="evidence" value="ECO:0007669"/>
    <property type="project" value="UniProtKB-SubCell"/>
</dbReference>
<keyword evidence="9" id="KW-0812">Transmembrane</keyword>
<protein>
    <recommendedName>
        <fullName evidence="4">Vacuolar membrane protease</fullName>
    </recommendedName>
    <alternativeName>
        <fullName evidence="8">FXNA-related family protease 1</fullName>
    </alternativeName>
</protein>
<keyword evidence="5" id="KW-0926">Vacuole</keyword>
<reference evidence="11 12" key="1">
    <citation type="submission" date="2017-07" db="EMBL/GenBank/DDBJ databases">
        <title>Sandarakinorhabdus cyanobacteriorum sp. nov., a novel bacterium isolated from cyanobacterial aggregates in a eutrophic lake.</title>
        <authorList>
            <person name="Cai H."/>
        </authorList>
    </citation>
    <scope>NUCLEOTIDE SEQUENCE [LARGE SCALE GENOMIC DNA]</scope>
    <source>
        <strain evidence="11 12">TH057</strain>
    </source>
</reference>
<feature type="transmembrane region" description="Helical" evidence="9">
    <location>
        <begin position="445"/>
        <end position="463"/>
    </location>
</feature>
<keyword evidence="9" id="KW-0472">Membrane</keyword>
<gene>
    <name evidence="11" type="ORF">CHU93_12405</name>
</gene>
<dbReference type="Proteomes" id="UP000216991">
    <property type="component" value="Unassembled WGS sequence"/>
</dbReference>
<dbReference type="InterPro" id="IPR007484">
    <property type="entry name" value="Peptidase_M28"/>
</dbReference>
<dbReference type="OrthoDB" id="9778250at2"/>
<feature type="transmembrane region" description="Helical" evidence="9">
    <location>
        <begin position="470"/>
        <end position="488"/>
    </location>
</feature>
<feature type="transmembrane region" description="Helical" evidence="9">
    <location>
        <begin position="574"/>
        <end position="594"/>
    </location>
</feature>
<dbReference type="EMBL" id="NOXT01000120">
    <property type="protein sequence ID" value="OYQ26006.1"/>
    <property type="molecule type" value="Genomic_DNA"/>
</dbReference>
<sequence>MRRNRRKASKRWPIWRWHRRRSWAPERGLPGGPGRLRLRIMKMRWALMLFTLLLGFAWAALRVQVPAPLPYDAPADRFSAGRAMADVRVLAAEPHPTGSPAAARVVATLEQRLAFLGFDVRRVETILPEKAAERLRSRGGDATKPAVSLVAVRKGADPSLPAVVLMAHHDSVIASPGAADDIAGVAAVLEIARAIPRLSQRRDLVLVLTDAEEQGLVGARAIYAPGAAADPIALRTGVMINLEARGGGRAMMFQTGPNNANLVRLLAASSPDAAASSVAVTVYESLPNDTDFTPVLKRGIAGLNFAFIGEAWAYHSPLATPDRLEQGALQHLGDSVLGITRALVGADVLPRPAPNAVFATAPLFGLIIYPAAFGWVLVGMTAVLLGLAAWWRRAEWSLGGSLFAFGQTLLTLIIAGLLMWGLNLLSGSVGGEYYDRLAALPRLEIVAGLAALAALLFMASAAAGSIWDRWILLVKLCFVAALAAQIWLPGAGPVFAWPALLAAIGLGIGARLRDGLWTVPALLIGLPGLALTAELAHFAFLGVGAPMPYAMVPLLIPVLALVAPAIPSGPRRPALIAAGVAVALAAGVALWVNLDAPAASIPPYAGTEKKQG</sequence>
<keyword evidence="7" id="KW-0325">Glycoprotein</keyword>